<keyword evidence="2" id="KW-1185">Reference proteome</keyword>
<evidence type="ECO:0000313" key="2">
    <source>
        <dbReference type="Proteomes" id="UP001302494"/>
    </source>
</evidence>
<name>A0AA96K2B6_9BACT</name>
<gene>
    <name evidence="1" type="ORF">PQG83_17090</name>
</gene>
<protein>
    <submittedName>
        <fullName evidence="1">Uncharacterized protein</fullName>
    </submittedName>
</protein>
<sequence>MSDSPATIQPLSQISATGSLEVSMKDVSEMCGEFRDEYGKGRNSLDECPDWSKV</sequence>
<organism evidence="1 2">
    <name type="scientific">Candidatus Nitrospira neomarina</name>
    <dbReference type="NCBI Taxonomy" id="3020899"/>
    <lineage>
        <taxon>Bacteria</taxon>
        <taxon>Pseudomonadati</taxon>
        <taxon>Nitrospirota</taxon>
        <taxon>Nitrospiria</taxon>
        <taxon>Nitrospirales</taxon>
        <taxon>Nitrospiraceae</taxon>
        <taxon>Nitrospira</taxon>
    </lineage>
</organism>
<dbReference type="AlphaFoldDB" id="A0AA96K2B6"/>
<accession>A0AA96K2B6</accession>
<dbReference type="KEGG" id="nneo:PQG83_17090"/>
<reference evidence="1 2" key="1">
    <citation type="submission" date="2023-01" db="EMBL/GenBank/DDBJ databases">
        <title>Cultivation and genomic characterization of new, ubiquitous marine nitrite-oxidizing bacteria from the Nitrospirales.</title>
        <authorList>
            <person name="Mueller A.J."/>
            <person name="Daebeler A."/>
            <person name="Herbold C.W."/>
            <person name="Kirkegaard R.H."/>
            <person name="Daims H."/>
        </authorList>
    </citation>
    <scope>NUCLEOTIDE SEQUENCE [LARGE SCALE GENOMIC DNA]</scope>
    <source>
        <strain evidence="1 2">DK</strain>
    </source>
</reference>
<proteinExistence type="predicted"/>
<dbReference type="Proteomes" id="UP001302494">
    <property type="component" value="Chromosome"/>
</dbReference>
<evidence type="ECO:0000313" key="1">
    <source>
        <dbReference type="EMBL" id="WNM61454.1"/>
    </source>
</evidence>
<dbReference type="EMBL" id="CP116968">
    <property type="protein sequence ID" value="WNM61454.1"/>
    <property type="molecule type" value="Genomic_DNA"/>
</dbReference>
<dbReference type="RefSeq" id="WP_312743636.1">
    <property type="nucleotide sequence ID" value="NZ_CP116968.1"/>
</dbReference>